<keyword evidence="2" id="KW-1185">Reference proteome</keyword>
<reference evidence="1 2" key="1">
    <citation type="submission" date="2018-05" db="EMBL/GenBank/DDBJ databases">
        <authorList>
            <consortium name="IHU Genomes"/>
        </authorList>
    </citation>
    <scope>NUCLEOTIDE SEQUENCE [LARGE SCALE GENOMIC DNA]</scope>
    <source>
        <strain evidence="1 2">P7335</strain>
    </source>
</reference>
<gene>
    <name evidence="1" type="ORF">MPP7335_03363</name>
</gene>
<protein>
    <submittedName>
        <fullName evidence="1">Uncharacterized protein</fullName>
    </submittedName>
</protein>
<dbReference type="RefSeq" id="WP_083146353.1">
    <property type="nucleotide sequence ID" value="NZ_MVID01000033.1"/>
</dbReference>
<proteinExistence type="predicted"/>
<accession>A0A375YKC3</accession>
<dbReference type="Proteomes" id="UP000252008">
    <property type="component" value="Unassembled WGS sequence"/>
</dbReference>
<dbReference type="EMBL" id="UEGS01000001">
    <property type="protein sequence ID" value="SRX81607.1"/>
    <property type="molecule type" value="Genomic_DNA"/>
</dbReference>
<evidence type="ECO:0000313" key="1">
    <source>
        <dbReference type="EMBL" id="SRX81607.1"/>
    </source>
</evidence>
<sequence>MAQVNGDDKTGLAVGCRVRTVGDDPATGEIVEDFGDLAGTPVVVDAQNTVRSRRWAVALDDGQLVFLDDDQLEPLS</sequence>
<organism evidence="1 2">
    <name type="scientific">Mycolicibacterium parafortuitum</name>
    <name type="common">Mycobacterium parafortuitum</name>
    <dbReference type="NCBI Taxonomy" id="39692"/>
    <lineage>
        <taxon>Bacteria</taxon>
        <taxon>Bacillati</taxon>
        <taxon>Actinomycetota</taxon>
        <taxon>Actinomycetes</taxon>
        <taxon>Mycobacteriales</taxon>
        <taxon>Mycobacteriaceae</taxon>
        <taxon>Mycolicibacterium</taxon>
    </lineage>
</organism>
<name>A0A375YKC3_MYCPF</name>
<dbReference type="AlphaFoldDB" id="A0A375YKC3"/>
<evidence type="ECO:0000313" key="2">
    <source>
        <dbReference type="Proteomes" id="UP000252008"/>
    </source>
</evidence>